<accession>A0A2W4UGH8</accession>
<dbReference type="EMBL" id="QBMC01000034">
    <property type="protein sequence ID" value="PZO20053.1"/>
    <property type="molecule type" value="Genomic_DNA"/>
</dbReference>
<dbReference type="AlphaFoldDB" id="A0A2W4UGH8"/>
<organism evidence="1 2">
    <name type="scientific">Leptolyngbya foveolarum</name>
    <dbReference type="NCBI Taxonomy" id="47253"/>
    <lineage>
        <taxon>Bacteria</taxon>
        <taxon>Bacillati</taxon>
        <taxon>Cyanobacteriota</taxon>
        <taxon>Cyanophyceae</taxon>
        <taxon>Leptolyngbyales</taxon>
        <taxon>Leptolyngbyaceae</taxon>
        <taxon>Leptolyngbya group</taxon>
        <taxon>Leptolyngbya</taxon>
    </lineage>
</organism>
<proteinExistence type="predicted"/>
<evidence type="ECO:0000313" key="2">
    <source>
        <dbReference type="Proteomes" id="UP000249354"/>
    </source>
</evidence>
<name>A0A2W4UGH8_9CYAN</name>
<gene>
    <name evidence="1" type="ORF">DCF25_07225</name>
</gene>
<comment type="caution">
    <text evidence="1">The sequence shown here is derived from an EMBL/GenBank/DDBJ whole genome shotgun (WGS) entry which is preliminary data.</text>
</comment>
<reference evidence="1 2" key="2">
    <citation type="submission" date="2018-06" db="EMBL/GenBank/DDBJ databases">
        <title>Metagenomic assembly of (sub)arctic Cyanobacteria and their associated microbiome from non-axenic cultures.</title>
        <authorList>
            <person name="Baurain D."/>
        </authorList>
    </citation>
    <scope>NUCLEOTIDE SEQUENCE [LARGE SCALE GENOMIC DNA]</scope>
    <source>
        <strain evidence="1">ULC129bin1</strain>
    </source>
</reference>
<reference evidence="2" key="1">
    <citation type="submission" date="2018-04" db="EMBL/GenBank/DDBJ databases">
        <authorList>
            <person name="Cornet L."/>
        </authorList>
    </citation>
    <scope>NUCLEOTIDE SEQUENCE [LARGE SCALE GENOMIC DNA]</scope>
</reference>
<sequence>MLGAIALGWGSIETALAQTEVAQPSTEGRGTEQAAPVAVSAIAPPADPVPAPSPFAPVSAGILDISRDMTVVESLGHLRPSGIDASADGGLAWIQSVNLPLYVTPGGEHWGWIYQGWLIPKGKTYLAIGRDASFAMVHSYENLYTFPVIETRADGWFRVQYTPGGSAWAHTSQLGLGDVPLTVETWESRLQGQKAVYFLDNQKAQALRSQPQQSTNMMSLVAADSLIEPLEFQGDWMRVRTTRPVANCEPLTGATVSEGWMRWRGERQESLVWYQPDDGCAQ</sequence>
<dbReference type="Proteomes" id="UP000249354">
    <property type="component" value="Unassembled WGS sequence"/>
</dbReference>
<protein>
    <submittedName>
        <fullName evidence="1">Uncharacterized protein</fullName>
    </submittedName>
</protein>
<evidence type="ECO:0000313" key="1">
    <source>
        <dbReference type="EMBL" id="PZO20053.1"/>
    </source>
</evidence>